<evidence type="ECO:0000256" key="5">
    <source>
        <dbReference type="ARBA" id="ARBA00022776"/>
    </source>
</evidence>
<evidence type="ECO:0000313" key="11">
    <source>
        <dbReference type="Proteomes" id="UP000188268"/>
    </source>
</evidence>
<dbReference type="PROSITE" id="PS50082">
    <property type="entry name" value="WD_REPEATS_2"/>
    <property type="match status" value="2"/>
</dbReference>
<dbReference type="SUPFAM" id="SSF50978">
    <property type="entry name" value="WD40 repeat-like"/>
    <property type="match status" value="1"/>
</dbReference>
<keyword evidence="4" id="KW-0677">Repeat</keyword>
<organism evidence="10 11">
    <name type="scientific">Corchorus capsularis</name>
    <name type="common">Jute</name>
    <dbReference type="NCBI Taxonomy" id="210143"/>
    <lineage>
        <taxon>Eukaryota</taxon>
        <taxon>Viridiplantae</taxon>
        <taxon>Streptophyta</taxon>
        <taxon>Embryophyta</taxon>
        <taxon>Tracheophyta</taxon>
        <taxon>Spermatophyta</taxon>
        <taxon>Magnoliopsida</taxon>
        <taxon>eudicotyledons</taxon>
        <taxon>Gunneridae</taxon>
        <taxon>Pentapetalae</taxon>
        <taxon>rosids</taxon>
        <taxon>malvids</taxon>
        <taxon>Malvales</taxon>
        <taxon>Malvaceae</taxon>
        <taxon>Grewioideae</taxon>
        <taxon>Apeibeae</taxon>
        <taxon>Corchorus</taxon>
    </lineage>
</organism>
<evidence type="ECO:0000256" key="4">
    <source>
        <dbReference type="ARBA" id="ARBA00022737"/>
    </source>
</evidence>
<dbReference type="AlphaFoldDB" id="A0A1R3IKG1"/>
<dbReference type="PANTHER" id="PTHR19918">
    <property type="entry name" value="CELL DIVISION CYCLE 20 CDC20 FIZZY -RELATED"/>
    <property type="match status" value="1"/>
</dbReference>
<feature type="repeat" description="WD" evidence="8">
    <location>
        <begin position="173"/>
        <end position="214"/>
    </location>
</feature>
<dbReference type="UniPathway" id="UPA00143"/>
<dbReference type="GO" id="GO:0010997">
    <property type="term" value="F:anaphase-promoting complex binding"/>
    <property type="evidence" value="ECO:0007669"/>
    <property type="project" value="InterPro"/>
</dbReference>
<dbReference type="PANTHER" id="PTHR19918:SF8">
    <property type="entry name" value="FI02843P"/>
    <property type="match status" value="1"/>
</dbReference>
<protein>
    <recommendedName>
        <fullName evidence="9">CDC20/Fizzy WD40 domain-containing protein</fullName>
    </recommendedName>
</protein>
<dbReference type="Proteomes" id="UP000188268">
    <property type="component" value="Unassembled WGS sequence"/>
</dbReference>
<keyword evidence="5" id="KW-0498">Mitosis</keyword>
<evidence type="ECO:0000313" key="10">
    <source>
        <dbReference type="EMBL" id="OMO83077.1"/>
    </source>
</evidence>
<keyword evidence="11" id="KW-1185">Reference proteome</keyword>
<evidence type="ECO:0000256" key="6">
    <source>
        <dbReference type="ARBA" id="ARBA00023306"/>
    </source>
</evidence>
<dbReference type="PROSITE" id="PS50294">
    <property type="entry name" value="WD_REPEATS_REGION"/>
    <property type="match status" value="2"/>
</dbReference>
<proteinExistence type="inferred from homology"/>
<dbReference type="InterPro" id="IPR001680">
    <property type="entry name" value="WD40_rpt"/>
</dbReference>
<dbReference type="InterPro" id="IPR015943">
    <property type="entry name" value="WD40/YVTN_repeat-like_dom_sf"/>
</dbReference>
<comment type="caution">
    <text evidence="10">The sequence shown here is derived from an EMBL/GenBank/DDBJ whole genome shotgun (WGS) entry which is preliminary data.</text>
</comment>
<dbReference type="GO" id="GO:0031145">
    <property type="term" value="P:anaphase-promoting complex-dependent catabolic process"/>
    <property type="evidence" value="ECO:0007669"/>
    <property type="project" value="TreeGrafter"/>
</dbReference>
<name>A0A1R3IKG1_COCAP</name>
<sequence length="452" mass="50513">MVAAITSKTMGVSKLLQGAIRNSKRKRTWHMDRFIPVRSAMDFDYAHGMLTERKSIKDTEKAAISPASEAYRKVLAEALGMNRTRILAFIDNKPSKPLQLFPWDLEFHRPAKIAKPTRVRDIPQSPVTTLDAIGMADEFAMNLLDWGSSDLLALGLENRVYLYDHYDFHDIGNEDAQNQITSVSWAPDGRRIAFGLDNSEVQLWDVTSDRKLRTLKGHDISSVGSMAWNNDHILTTGGMNGRIKNNDVRIRSQTVQEYRGHRQEICGLNWSASGQRLASGGNDKLVHIWDKSMASSNSPTQWLHRLDQHTSAVKALSWCPFQSNLLASGGGKGDGSIKFWSSETGACLNSMNTGSEVCALLWSKTERELLSSHGDDENKLILWRYPSMVNMGEMRGHSCRALYVVQSPDDGCTVASAAGDETLRFWKVFGDPEIPKPAPKLTAPFPHVNRIR</sequence>
<evidence type="ECO:0000256" key="8">
    <source>
        <dbReference type="PROSITE-ProRule" id="PRU00221"/>
    </source>
</evidence>
<dbReference type="STRING" id="210143.A0A1R3IKG1"/>
<dbReference type="GO" id="GO:0005680">
    <property type="term" value="C:anaphase-promoting complex"/>
    <property type="evidence" value="ECO:0007669"/>
    <property type="project" value="TreeGrafter"/>
</dbReference>
<dbReference type="GO" id="GO:1990757">
    <property type="term" value="F:ubiquitin ligase activator activity"/>
    <property type="evidence" value="ECO:0007669"/>
    <property type="project" value="TreeGrafter"/>
</dbReference>
<evidence type="ECO:0000256" key="3">
    <source>
        <dbReference type="ARBA" id="ARBA00022618"/>
    </source>
</evidence>
<comment type="function">
    <text evidence="7">Component of the anaphase promoting complex/cyclosome (APC/C), a cell cycle-regulated E3 ubiquitin-protein ligase complex that controls progression through mitosis and the G1 phase of the cell cycle.</text>
</comment>
<dbReference type="Gramene" id="OMO83077">
    <property type="protein sequence ID" value="OMO83077"/>
    <property type="gene ID" value="CCACVL1_11575"/>
</dbReference>
<dbReference type="InterPro" id="IPR033010">
    <property type="entry name" value="Cdc20/Fizzy"/>
</dbReference>
<dbReference type="GO" id="GO:0051301">
    <property type="term" value="P:cell division"/>
    <property type="evidence" value="ECO:0007669"/>
    <property type="project" value="UniProtKB-KW"/>
</dbReference>
<dbReference type="Pfam" id="PF24807">
    <property type="entry name" value="WD40_CDC20-Fz"/>
    <property type="match status" value="1"/>
</dbReference>
<dbReference type="GO" id="GO:1905786">
    <property type="term" value="P:positive regulation of anaphase-promoting complex-dependent catabolic process"/>
    <property type="evidence" value="ECO:0007669"/>
    <property type="project" value="TreeGrafter"/>
</dbReference>
<dbReference type="InterPro" id="IPR056150">
    <property type="entry name" value="WD40_CDC20-Fz"/>
</dbReference>
<reference evidence="10 11" key="1">
    <citation type="submission" date="2013-09" db="EMBL/GenBank/DDBJ databases">
        <title>Corchorus capsularis genome sequencing.</title>
        <authorList>
            <person name="Alam M."/>
            <person name="Haque M.S."/>
            <person name="Islam M.S."/>
            <person name="Emdad E.M."/>
            <person name="Islam M.M."/>
            <person name="Ahmed B."/>
            <person name="Halim A."/>
            <person name="Hossen Q.M.M."/>
            <person name="Hossain M.Z."/>
            <person name="Ahmed R."/>
            <person name="Khan M.M."/>
            <person name="Islam R."/>
            <person name="Rashid M.M."/>
            <person name="Khan S.A."/>
            <person name="Rahman M.S."/>
            <person name="Alam M."/>
        </authorList>
    </citation>
    <scope>NUCLEOTIDE SEQUENCE [LARGE SCALE GENOMIC DNA]</scope>
    <source>
        <strain evidence="11">cv. CVL-1</strain>
        <tissue evidence="10">Whole seedling</tissue>
    </source>
</reference>
<evidence type="ECO:0000259" key="9">
    <source>
        <dbReference type="Pfam" id="PF24807"/>
    </source>
</evidence>
<evidence type="ECO:0000256" key="7">
    <source>
        <dbReference type="ARBA" id="ARBA00023425"/>
    </source>
</evidence>
<comment type="similarity">
    <text evidence="1">Belongs to the WD repeat CDC20/Fizzy family.</text>
</comment>
<dbReference type="EMBL" id="AWWV01009923">
    <property type="protein sequence ID" value="OMO83077.1"/>
    <property type="molecule type" value="Genomic_DNA"/>
</dbReference>
<feature type="repeat" description="WD" evidence="8">
    <location>
        <begin position="258"/>
        <end position="290"/>
    </location>
</feature>
<evidence type="ECO:0000256" key="2">
    <source>
        <dbReference type="ARBA" id="ARBA00022574"/>
    </source>
</evidence>
<feature type="domain" description="CDC20/Fizzy WD40" evidence="9">
    <location>
        <begin position="130"/>
        <end position="426"/>
    </location>
</feature>
<gene>
    <name evidence="10" type="ORF">CCACVL1_11575</name>
</gene>
<dbReference type="GO" id="GO:0016567">
    <property type="term" value="P:protein ubiquitination"/>
    <property type="evidence" value="ECO:0007669"/>
    <property type="project" value="UniProtKB-UniPathway"/>
</dbReference>
<dbReference type="InterPro" id="IPR036322">
    <property type="entry name" value="WD40_repeat_dom_sf"/>
</dbReference>
<accession>A0A1R3IKG1</accession>
<keyword evidence="6" id="KW-0131">Cell cycle</keyword>
<keyword evidence="2 8" id="KW-0853">WD repeat</keyword>
<keyword evidence="3" id="KW-0132">Cell division</keyword>
<dbReference type="SMART" id="SM00320">
    <property type="entry name" value="WD40"/>
    <property type="match status" value="6"/>
</dbReference>
<dbReference type="OrthoDB" id="10263272at2759"/>
<evidence type="ECO:0000256" key="1">
    <source>
        <dbReference type="ARBA" id="ARBA00006445"/>
    </source>
</evidence>
<dbReference type="Gene3D" id="2.130.10.10">
    <property type="entry name" value="YVTN repeat-like/Quinoprotein amine dehydrogenase"/>
    <property type="match status" value="1"/>
</dbReference>